<reference evidence="2 4" key="1">
    <citation type="submission" date="2014-04" db="EMBL/GenBank/DDBJ databases">
        <authorList>
            <consortium name="DOE Joint Genome Institute"/>
            <person name="Kuo A."/>
            <person name="Girlanda M."/>
            <person name="Perotto S."/>
            <person name="Kohler A."/>
            <person name="Nagy L.G."/>
            <person name="Floudas D."/>
            <person name="Copeland A."/>
            <person name="Barry K.W."/>
            <person name="Cichocki N."/>
            <person name="Veneault-Fourrey C."/>
            <person name="LaButti K."/>
            <person name="Lindquist E.A."/>
            <person name="Lipzen A."/>
            <person name="Lundell T."/>
            <person name="Morin E."/>
            <person name="Murat C."/>
            <person name="Sun H."/>
            <person name="Tunlid A."/>
            <person name="Henrissat B."/>
            <person name="Grigoriev I.V."/>
            <person name="Hibbett D.S."/>
            <person name="Martin F."/>
            <person name="Nordberg H.P."/>
            <person name="Cantor M.N."/>
            <person name="Hua S.X."/>
        </authorList>
    </citation>
    <scope>NUCLEOTIDE SEQUENCE [LARGE SCALE GENOMIC DNA]</scope>
    <source>
        <strain evidence="2 4">MUT 4182</strain>
    </source>
</reference>
<organism evidence="2 4">
    <name type="scientific">Tulasnella calospora MUT 4182</name>
    <dbReference type="NCBI Taxonomy" id="1051891"/>
    <lineage>
        <taxon>Eukaryota</taxon>
        <taxon>Fungi</taxon>
        <taxon>Dikarya</taxon>
        <taxon>Basidiomycota</taxon>
        <taxon>Agaricomycotina</taxon>
        <taxon>Agaricomycetes</taxon>
        <taxon>Cantharellales</taxon>
        <taxon>Tulasnellaceae</taxon>
        <taxon>Tulasnella</taxon>
    </lineage>
</organism>
<sequence>MQQSDDYGGHTEYTDAATAYATLKKQHNVQDSTHQYSLFQNLPLIAQKPKESLTEYLGRQETALKKFKDSLPTGASVDDVLNMLMIFNSITNLEQDEQNEAFIQALTIAGGFTRTTIASTFATEQTRRETMATVKEAGLNARQHARVASAPSRSPRTPAPGSPVCSHCGKAHLSNDCWRQFPHLNVERSNPTTYI</sequence>
<dbReference type="AlphaFoldDB" id="A0A0C3Q7K4"/>
<gene>
    <name evidence="2" type="ORF">M407DRAFT_25095</name>
    <name evidence="3" type="ORF">M407DRAFT_25100</name>
</gene>
<reference evidence="4" key="2">
    <citation type="submission" date="2015-01" db="EMBL/GenBank/DDBJ databases">
        <title>Evolutionary Origins and Diversification of the Mycorrhizal Mutualists.</title>
        <authorList>
            <consortium name="DOE Joint Genome Institute"/>
            <consortium name="Mycorrhizal Genomics Consortium"/>
            <person name="Kohler A."/>
            <person name="Kuo A."/>
            <person name="Nagy L.G."/>
            <person name="Floudas D."/>
            <person name="Copeland A."/>
            <person name="Barry K.W."/>
            <person name="Cichocki N."/>
            <person name="Veneault-Fourrey C."/>
            <person name="LaButti K."/>
            <person name="Lindquist E.A."/>
            <person name="Lipzen A."/>
            <person name="Lundell T."/>
            <person name="Morin E."/>
            <person name="Murat C."/>
            <person name="Riley R."/>
            <person name="Ohm R."/>
            <person name="Sun H."/>
            <person name="Tunlid A."/>
            <person name="Henrissat B."/>
            <person name="Grigoriev I.V."/>
            <person name="Hibbett D.S."/>
            <person name="Martin F."/>
        </authorList>
    </citation>
    <scope>NUCLEOTIDE SEQUENCE [LARGE SCALE GENOMIC DNA]</scope>
    <source>
        <strain evidence="3 4">MUT 4182</strain>
    </source>
</reference>
<evidence type="ECO:0000313" key="2">
    <source>
        <dbReference type="EMBL" id="KIO25605.1"/>
    </source>
</evidence>
<accession>A0A0C3Q7K4</accession>
<evidence type="ECO:0000313" key="4">
    <source>
        <dbReference type="Proteomes" id="UP000054248"/>
    </source>
</evidence>
<protein>
    <submittedName>
        <fullName evidence="2">Uncharacterized protein</fullName>
    </submittedName>
</protein>
<evidence type="ECO:0000256" key="1">
    <source>
        <dbReference type="SAM" id="MobiDB-lite"/>
    </source>
</evidence>
<feature type="compositionally biased region" description="Low complexity" evidence="1">
    <location>
        <begin position="146"/>
        <end position="156"/>
    </location>
</feature>
<evidence type="ECO:0000313" key="3">
    <source>
        <dbReference type="EMBL" id="KIO25607.1"/>
    </source>
</evidence>
<keyword evidence="4" id="KW-1185">Reference proteome</keyword>
<proteinExistence type="predicted"/>
<dbReference type="EMBL" id="KN823039">
    <property type="protein sequence ID" value="KIO25605.1"/>
    <property type="molecule type" value="Genomic_DNA"/>
</dbReference>
<feature type="region of interest" description="Disordered" evidence="1">
    <location>
        <begin position="140"/>
        <end position="163"/>
    </location>
</feature>
<dbReference type="HOGENOM" id="CLU_1397270_0_0_1"/>
<dbReference type="Proteomes" id="UP000054248">
    <property type="component" value="Unassembled WGS sequence"/>
</dbReference>
<name>A0A0C3Q7K4_9AGAM</name>
<reference evidence="2" key="3">
    <citation type="submission" date="2015-02" db="EMBL/GenBank/DDBJ databases">
        <title>Evolutionary Origins and Diversification of the Mycorrhizal Mutualists.</title>
        <authorList>
            <consortium name="DOE Joint Genome Institute"/>
            <consortium name="Mycorrhizal Genomics Consortium"/>
            <person name="Kohler A."/>
            <person name="Kuo A."/>
            <person name="Nagy L.G."/>
            <person name="Floudas D."/>
            <person name="Copeland A."/>
            <person name="Barry K.W."/>
            <person name="Cichocki N."/>
            <person name="Veneault-Fourrey C."/>
            <person name="LaButti K."/>
            <person name="Lindquist E.A."/>
            <person name="Lipzen A."/>
            <person name="Lundell T."/>
            <person name="Morin E."/>
            <person name="Murat C."/>
            <person name="Riley R."/>
            <person name="Ohm R."/>
            <person name="Sun H."/>
            <person name="Tunlid A."/>
            <person name="Henrissat B."/>
            <person name="Grigoriev I.V."/>
            <person name="Hibbett D.S."/>
            <person name="Martin F."/>
        </authorList>
    </citation>
    <scope>NUCLEOTIDE SEQUENCE</scope>
    <source>
        <strain evidence="2 4">MUT 4182</strain>
    </source>
</reference>
<dbReference type="OrthoDB" id="3296871at2759"/>
<dbReference type="EMBL" id="KN823039">
    <property type="protein sequence ID" value="KIO25607.1"/>
    <property type="molecule type" value="Genomic_DNA"/>
</dbReference>